<keyword evidence="3" id="KW-1185">Reference proteome</keyword>
<feature type="compositionally biased region" description="Pro residues" evidence="1">
    <location>
        <begin position="218"/>
        <end position="236"/>
    </location>
</feature>
<evidence type="ECO:0000313" key="3">
    <source>
        <dbReference type="Proteomes" id="UP001309876"/>
    </source>
</evidence>
<feature type="compositionally biased region" description="Low complexity" evidence="1">
    <location>
        <begin position="29"/>
        <end position="43"/>
    </location>
</feature>
<evidence type="ECO:0000256" key="1">
    <source>
        <dbReference type="SAM" id="MobiDB-lite"/>
    </source>
</evidence>
<comment type="caution">
    <text evidence="2">The sequence shown here is derived from an EMBL/GenBank/DDBJ whole genome shotgun (WGS) entry which is preliminary data.</text>
</comment>
<gene>
    <name evidence="2" type="ORF">LTR05_000750</name>
</gene>
<organism evidence="2 3">
    <name type="scientific">Lithohypha guttulata</name>
    <dbReference type="NCBI Taxonomy" id="1690604"/>
    <lineage>
        <taxon>Eukaryota</taxon>
        <taxon>Fungi</taxon>
        <taxon>Dikarya</taxon>
        <taxon>Ascomycota</taxon>
        <taxon>Pezizomycotina</taxon>
        <taxon>Eurotiomycetes</taxon>
        <taxon>Chaetothyriomycetidae</taxon>
        <taxon>Chaetothyriales</taxon>
        <taxon>Trichomeriaceae</taxon>
        <taxon>Lithohypha</taxon>
    </lineage>
</organism>
<evidence type="ECO:0000313" key="2">
    <source>
        <dbReference type="EMBL" id="KAK5090576.1"/>
    </source>
</evidence>
<name>A0AAN7T7X4_9EURO</name>
<sequence>MNDSSSGELPAATERRKSFVDMLKPRVFSTSTSSSTSPAGAVPAAPPPPAQRKSSMSMVLGLSGAGNNQESPYNAFTRQRRASISTSSASGSEFRNSFDENAIIEDDDKLPPLNSPPSPSFARRLSFGAQAMREARQSGTSPTNTAGRRPSSYLLSTLTEDSDINHDQKAAPARSPGTAKTGGEGFNWSDAMKNKRASISAGNPFSPAHNRSKSFNVPQPPPPPKEVGLSSPPPAPSVLRSKKPDHLGERMLRGEFMMD</sequence>
<dbReference type="AlphaFoldDB" id="A0AAN7T7X4"/>
<feature type="compositionally biased region" description="Polar residues" evidence="1">
    <location>
        <begin position="65"/>
        <end position="77"/>
    </location>
</feature>
<feature type="compositionally biased region" description="Low complexity" evidence="1">
    <location>
        <begin position="83"/>
        <end position="92"/>
    </location>
</feature>
<feature type="compositionally biased region" description="Basic and acidic residues" evidence="1">
    <location>
        <begin position="242"/>
        <end position="253"/>
    </location>
</feature>
<dbReference type="EMBL" id="JAVRRJ010000001">
    <property type="protein sequence ID" value="KAK5090576.1"/>
    <property type="molecule type" value="Genomic_DNA"/>
</dbReference>
<proteinExistence type="predicted"/>
<reference evidence="2 3" key="1">
    <citation type="submission" date="2023-08" db="EMBL/GenBank/DDBJ databases">
        <title>Black Yeasts Isolated from many extreme environments.</title>
        <authorList>
            <person name="Coleine C."/>
            <person name="Stajich J.E."/>
            <person name="Selbmann L."/>
        </authorList>
    </citation>
    <scope>NUCLEOTIDE SEQUENCE [LARGE SCALE GENOMIC DNA]</scope>
    <source>
        <strain evidence="2 3">CCFEE 5910</strain>
    </source>
</reference>
<feature type="region of interest" description="Disordered" evidence="1">
    <location>
        <begin position="1"/>
        <end position="259"/>
    </location>
</feature>
<feature type="compositionally biased region" description="Polar residues" evidence="1">
    <location>
        <begin position="137"/>
        <end position="146"/>
    </location>
</feature>
<dbReference type="Proteomes" id="UP001309876">
    <property type="component" value="Unassembled WGS sequence"/>
</dbReference>
<accession>A0AAN7T7X4</accession>
<protein>
    <submittedName>
        <fullName evidence="2">Uncharacterized protein</fullName>
    </submittedName>
</protein>